<protein>
    <submittedName>
        <fullName evidence="1">Uncharacterized protein</fullName>
    </submittedName>
</protein>
<proteinExistence type="predicted"/>
<gene>
    <name evidence="1" type="ORF">LCGC14_0980830</name>
</gene>
<comment type="caution">
    <text evidence="1">The sequence shown here is derived from an EMBL/GenBank/DDBJ whole genome shotgun (WGS) entry which is preliminary data.</text>
</comment>
<sequence length="111" mass="12780">MGRAKYSAEQEQFLKDCLDNTENFSETGRLKTSRLRDLFVEKYSDHPVSQIAFGLKIREVRKREGMYPRSGFINKKEAPTSVVNRGPSLSMIESDLLKVVLMVKRLREGII</sequence>
<accession>A0A0F9N8S1</accession>
<name>A0A0F9N8S1_9ZZZZ</name>
<dbReference type="AlphaFoldDB" id="A0A0F9N8S1"/>
<organism evidence="1">
    <name type="scientific">marine sediment metagenome</name>
    <dbReference type="NCBI Taxonomy" id="412755"/>
    <lineage>
        <taxon>unclassified sequences</taxon>
        <taxon>metagenomes</taxon>
        <taxon>ecological metagenomes</taxon>
    </lineage>
</organism>
<evidence type="ECO:0000313" key="1">
    <source>
        <dbReference type="EMBL" id="KKN15950.1"/>
    </source>
</evidence>
<dbReference type="EMBL" id="LAZR01003663">
    <property type="protein sequence ID" value="KKN15950.1"/>
    <property type="molecule type" value="Genomic_DNA"/>
</dbReference>
<reference evidence="1" key="1">
    <citation type="journal article" date="2015" name="Nature">
        <title>Complex archaea that bridge the gap between prokaryotes and eukaryotes.</title>
        <authorList>
            <person name="Spang A."/>
            <person name="Saw J.H."/>
            <person name="Jorgensen S.L."/>
            <person name="Zaremba-Niedzwiedzka K."/>
            <person name="Martijn J."/>
            <person name="Lind A.E."/>
            <person name="van Eijk R."/>
            <person name="Schleper C."/>
            <person name="Guy L."/>
            <person name="Ettema T.J."/>
        </authorList>
    </citation>
    <scope>NUCLEOTIDE SEQUENCE</scope>
</reference>